<dbReference type="Gene3D" id="3.50.50.60">
    <property type="entry name" value="FAD/NAD(P)-binding domain"/>
    <property type="match status" value="1"/>
</dbReference>
<reference evidence="3" key="1">
    <citation type="submission" date="2022-11" db="UniProtKB">
        <authorList>
            <consortium name="WormBaseParasite"/>
        </authorList>
    </citation>
    <scope>IDENTIFICATION</scope>
</reference>
<keyword evidence="2" id="KW-1185">Reference proteome</keyword>
<dbReference type="InterPro" id="IPR036291">
    <property type="entry name" value="NAD(P)-bd_dom_sf"/>
</dbReference>
<dbReference type="AlphaFoldDB" id="A0A915EDV9"/>
<dbReference type="SUPFAM" id="SSF51735">
    <property type="entry name" value="NAD(P)-binding Rossmann-fold domains"/>
    <property type="match status" value="1"/>
</dbReference>
<accession>A0A915EDV9</accession>
<organism evidence="2 3">
    <name type="scientific">Ditylenchus dipsaci</name>
    <dbReference type="NCBI Taxonomy" id="166011"/>
    <lineage>
        <taxon>Eukaryota</taxon>
        <taxon>Metazoa</taxon>
        <taxon>Ecdysozoa</taxon>
        <taxon>Nematoda</taxon>
        <taxon>Chromadorea</taxon>
        <taxon>Rhabditida</taxon>
        <taxon>Tylenchina</taxon>
        <taxon>Tylenchomorpha</taxon>
        <taxon>Sphaerularioidea</taxon>
        <taxon>Anguinidae</taxon>
        <taxon>Anguininae</taxon>
        <taxon>Ditylenchus</taxon>
    </lineage>
</organism>
<dbReference type="InterPro" id="IPR036188">
    <property type="entry name" value="FAD/NAD-bd_sf"/>
</dbReference>
<keyword evidence="1" id="KW-1133">Transmembrane helix</keyword>
<keyword evidence="1" id="KW-0472">Membrane</keyword>
<proteinExistence type="predicted"/>
<feature type="transmembrane region" description="Helical" evidence="1">
    <location>
        <begin position="20"/>
        <end position="44"/>
    </location>
</feature>
<protein>
    <submittedName>
        <fullName evidence="3">FAD-binding domain-containing protein</fullName>
    </submittedName>
</protein>
<evidence type="ECO:0000313" key="2">
    <source>
        <dbReference type="Proteomes" id="UP000887574"/>
    </source>
</evidence>
<evidence type="ECO:0000313" key="3">
    <source>
        <dbReference type="WBParaSite" id="jg5307"/>
    </source>
</evidence>
<dbReference type="Proteomes" id="UP000887574">
    <property type="component" value="Unplaced"/>
</dbReference>
<dbReference type="WBParaSite" id="jg5307">
    <property type="protein sequence ID" value="jg5307"/>
    <property type="gene ID" value="jg5307"/>
</dbReference>
<evidence type="ECO:0000256" key="1">
    <source>
        <dbReference type="SAM" id="Phobius"/>
    </source>
</evidence>
<sequence>MWMSTRATSKISKWFEKAVIVGAGPIGLYSAFQLFLAGINVTLVNDRPKYARNQVLYLNADWIFELRLLLGTNPNPVNTSIFDLIQYALDKPAVKYQVLGHSAILVAVGDAAASPHFYSSTGLATGKKSVNSAIKLIKDYNNSISTTDSLINSINTEFQEIKKDVLENGKPYVEPRLPDEIDRIAVKSMCSELKK</sequence>
<name>A0A915EDV9_9BILA</name>
<keyword evidence="1" id="KW-0812">Transmembrane</keyword>